<dbReference type="PROSITE" id="PS00687">
    <property type="entry name" value="ALDEHYDE_DEHYDR_GLU"/>
    <property type="match status" value="1"/>
</dbReference>
<gene>
    <name evidence="10" type="ORF">M427DRAFT_129895</name>
</gene>
<evidence type="ECO:0000256" key="5">
    <source>
        <dbReference type="PIRSR" id="PIRSR036492-1"/>
    </source>
</evidence>
<evidence type="ECO:0000256" key="7">
    <source>
        <dbReference type="RuleBase" id="RU003345"/>
    </source>
</evidence>
<comment type="similarity">
    <text evidence="1 4 7">Belongs to the aldehyde dehydrogenase family.</text>
</comment>
<sequence>MADSTFRATPIEDFDKIISTARSTFLSGRTKSLVWRKQQLRALYKLIDENSRAIVAALQRDLNKPTTEATVILDLNHIVFCLENLDKWAKPDYPEKGITEIGAGLSVVHEPYGVCLIIAPWNYPFDLVFKPLTSALAAGNVAVLKPSEITPNAATLIAELVPKYLDREAIFVVNGGVKETTALLEKKFDHCTYTGSTAVGKIIMAAAAKHLTPVVLELGGKSPVVLDPKLTPAELTRAAKRLVNTKFFNAGQTCIAPDYVLCPPALLQPLSAAVRDIVSTYFGSDPSTSPDLARIVNKNHTRRIGQLIDQQRAQPGAIVITGGKWDESRCYIEPTIIAGVKKDGPLMSQEIFGPALPILECADVDAAIKFIREGERPLALYVFTSDSRVAEKVHNACVSGSVVINDATYQYAIDSAPFGGIGHSGMGSLHGKYGFLAYTHSKTVLEKPLTWFSEKMDELTGRFPPYNPKNLESLESLAKKKLPSENSALVQGAKIVAGLAVIAGAVSYYMRPK</sequence>
<evidence type="ECO:0000256" key="6">
    <source>
        <dbReference type="PROSITE-ProRule" id="PRU10007"/>
    </source>
</evidence>
<evidence type="ECO:0000256" key="3">
    <source>
        <dbReference type="ARBA" id="ARBA00023027"/>
    </source>
</evidence>
<dbReference type="EMBL" id="KQ965731">
    <property type="protein sequence ID" value="KXS22136.1"/>
    <property type="molecule type" value="Genomic_DNA"/>
</dbReference>
<dbReference type="Gene3D" id="3.40.605.10">
    <property type="entry name" value="Aldehyde Dehydrogenase, Chain A, domain 1"/>
    <property type="match status" value="1"/>
</dbReference>
<dbReference type="Gene3D" id="3.40.309.10">
    <property type="entry name" value="Aldehyde Dehydrogenase, Chain A, domain 2"/>
    <property type="match status" value="1"/>
</dbReference>
<evidence type="ECO:0000256" key="2">
    <source>
        <dbReference type="ARBA" id="ARBA00023002"/>
    </source>
</evidence>
<evidence type="ECO:0000313" key="11">
    <source>
        <dbReference type="Proteomes" id="UP000070544"/>
    </source>
</evidence>
<dbReference type="InterPro" id="IPR012394">
    <property type="entry name" value="Aldehyde_DH_NAD(P)"/>
</dbReference>
<dbReference type="OrthoDB" id="440325at2759"/>
<keyword evidence="8" id="KW-1133">Transmembrane helix</keyword>
<dbReference type="AlphaFoldDB" id="A0A139AZI0"/>
<organism evidence="10 11">
    <name type="scientific">Gonapodya prolifera (strain JEL478)</name>
    <name type="common">Monoblepharis prolifera</name>
    <dbReference type="NCBI Taxonomy" id="1344416"/>
    <lineage>
        <taxon>Eukaryota</taxon>
        <taxon>Fungi</taxon>
        <taxon>Fungi incertae sedis</taxon>
        <taxon>Chytridiomycota</taxon>
        <taxon>Chytridiomycota incertae sedis</taxon>
        <taxon>Monoblepharidomycetes</taxon>
        <taxon>Monoblepharidales</taxon>
        <taxon>Gonapodyaceae</taxon>
        <taxon>Gonapodya</taxon>
    </lineage>
</organism>
<feature type="domain" description="Aldehyde dehydrogenase" evidence="9">
    <location>
        <begin position="10"/>
        <end position="444"/>
    </location>
</feature>
<proteinExistence type="inferred from homology"/>
<dbReference type="FunFam" id="3.40.605.10:FF:000004">
    <property type="entry name" value="Aldehyde dehydrogenase"/>
    <property type="match status" value="1"/>
</dbReference>
<feature type="transmembrane region" description="Helical" evidence="8">
    <location>
        <begin position="488"/>
        <end position="510"/>
    </location>
</feature>
<protein>
    <recommendedName>
        <fullName evidence="4">Aldehyde dehydrogenase</fullName>
    </recommendedName>
</protein>
<dbReference type="GO" id="GO:0005737">
    <property type="term" value="C:cytoplasm"/>
    <property type="evidence" value="ECO:0007669"/>
    <property type="project" value="TreeGrafter"/>
</dbReference>
<dbReference type="STRING" id="1344416.A0A139AZI0"/>
<keyword evidence="11" id="KW-1185">Reference proteome</keyword>
<feature type="active site" evidence="5">
    <location>
        <position position="254"/>
    </location>
</feature>
<accession>A0A139AZI0</accession>
<keyword evidence="2 4" id="KW-0560">Oxidoreductase</keyword>
<dbReference type="PANTHER" id="PTHR43570">
    <property type="entry name" value="ALDEHYDE DEHYDROGENASE"/>
    <property type="match status" value="1"/>
</dbReference>
<dbReference type="PIRSF" id="PIRSF036492">
    <property type="entry name" value="ALDH"/>
    <property type="match status" value="1"/>
</dbReference>
<dbReference type="Pfam" id="PF00171">
    <property type="entry name" value="Aldedh"/>
    <property type="match status" value="1"/>
</dbReference>
<name>A0A139AZI0_GONPJ</name>
<evidence type="ECO:0000256" key="1">
    <source>
        <dbReference type="ARBA" id="ARBA00009986"/>
    </source>
</evidence>
<dbReference type="InterPro" id="IPR016163">
    <property type="entry name" value="Ald_DH_C"/>
</dbReference>
<dbReference type="Proteomes" id="UP000070544">
    <property type="component" value="Unassembled WGS sequence"/>
</dbReference>
<dbReference type="PROSITE" id="PS00070">
    <property type="entry name" value="ALDEHYDE_DEHYDR_CYS"/>
    <property type="match status" value="1"/>
</dbReference>
<reference evidence="10 11" key="1">
    <citation type="journal article" date="2015" name="Genome Biol. Evol.">
        <title>Phylogenomic analyses indicate that early fungi evolved digesting cell walls of algal ancestors of land plants.</title>
        <authorList>
            <person name="Chang Y."/>
            <person name="Wang S."/>
            <person name="Sekimoto S."/>
            <person name="Aerts A.L."/>
            <person name="Choi C."/>
            <person name="Clum A."/>
            <person name="LaButti K.M."/>
            <person name="Lindquist E.A."/>
            <person name="Yee Ngan C."/>
            <person name="Ohm R.A."/>
            <person name="Salamov A.A."/>
            <person name="Grigoriev I.V."/>
            <person name="Spatafora J.W."/>
            <person name="Berbee M.L."/>
        </authorList>
    </citation>
    <scope>NUCLEOTIDE SEQUENCE [LARGE SCALE GENOMIC DNA]</scope>
    <source>
        <strain evidence="10 11">JEL478</strain>
    </source>
</reference>
<dbReference type="OMA" id="AVHLTNQ"/>
<dbReference type="FunFam" id="3.40.309.10:FF:000003">
    <property type="entry name" value="Aldehyde dehydrogenase"/>
    <property type="match status" value="1"/>
</dbReference>
<dbReference type="CDD" id="cd07087">
    <property type="entry name" value="ALDH_F3-13-14_CALDH-like"/>
    <property type="match status" value="1"/>
</dbReference>
<evidence type="ECO:0000256" key="4">
    <source>
        <dbReference type="PIRNR" id="PIRNR036492"/>
    </source>
</evidence>
<keyword evidence="8" id="KW-0472">Membrane</keyword>
<keyword evidence="8" id="KW-0812">Transmembrane</keyword>
<dbReference type="InterPro" id="IPR029510">
    <property type="entry name" value="Ald_DH_CS_GLU"/>
</dbReference>
<dbReference type="GO" id="GO:0006081">
    <property type="term" value="P:aldehyde metabolic process"/>
    <property type="evidence" value="ECO:0007669"/>
    <property type="project" value="InterPro"/>
</dbReference>
<dbReference type="GO" id="GO:0004029">
    <property type="term" value="F:aldehyde dehydrogenase (NAD+) activity"/>
    <property type="evidence" value="ECO:0007669"/>
    <property type="project" value="TreeGrafter"/>
</dbReference>
<dbReference type="SUPFAM" id="SSF53720">
    <property type="entry name" value="ALDH-like"/>
    <property type="match status" value="1"/>
</dbReference>
<evidence type="ECO:0000313" key="10">
    <source>
        <dbReference type="EMBL" id="KXS22136.1"/>
    </source>
</evidence>
<dbReference type="InterPro" id="IPR015590">
    <property type="entry name" value="Aldehyde_DH_dom"/>
</dbReference>
<feature type="active site" evidence="5 6">
    <location>
        <position position="217"/>
    </location>
</feature>
<dbReference type="InterPro" id="IPR016160">
    <property type="entry name" value="Ald_DH_CS_CYS"/>
</dbReference>
<dbReference type="InterPro" id="IPR016162">
    <property type="entry name" value="Ald_DH_N"/>
</dbReference>
<keyword evidence="3" id="KW-0520">NAD</keyword>
<evidence type="ECO:0000259" key="9">
    <source>
        <dbReference type="Pfam" id="PF00171"/>
    </source>
</evidence>
<evidence type="ECO:0000256" key="8">
    <source>
        <dbReference type="SAM" id="Phobius"/>
    </source>
</evidence>
<dbReference type="InterPro" id="IPR016161">
    <property type="entry name" value="Ald_DH/histidinol_DH"/>
</dbReference>
<dbReference type="PANTHER" id="PTHR43570:SF16">
    <property type="entry name" value="ALDEHYDE DEHYDROGENASE TYPE III, ISOFORM Q"/>
    <property type="match status" value="1"/>
</dbReference>